<dbReference type="GO" id="GO:0005737">
    <property type="term" value="C:cytoplasm"/>
    <property type="evidence" value="ECO:0007669"/>
    <property type="project" value="UniProtKB-ARBA"/>
</dbReference>
<dbReference type="Proteomes" id="UP001633002">
    <property type="component" value="Unassembled WGS sequence"/>
</dbReference>
<evidence type="ECO:0000256" key="1">
    <source>
        <dbReference type="ARBA" id="ARBA00006290"/>
    </source>
</evidence>
<dbReference type="PANTHER" id="PTHR13015:SF0">
    <property type="entry name" value="WASH COMPLEX SUBUNIT 3"/>
    <property type="match status" value="1"/>
</dbReference>
<dbReference type="EMBL" id="JBJQOH010000007">
    <property type="protein sequence ID" value="KAL3677954.1"/>
    <property type="molecule type" value="Genomic_DNA"/>
</dbReference>
<evidence type="ECO:0000313" key="3">
    <source>
        <dbReference type="Proteomes" id="UP001633002"/>
    </source>
</evidence>
<comment type="similarity">
    <text evidence="1">Belongs to the CCDC53 family.</text>
</comment>
<evidence type="ECO:0008006" key="4">
    <source>
        <dbReference type="Google" id="ProtNLM"/>
    </source>
</evidence>
<sequence length="181" mass="19497">MDEDGNAPSVFDQRTLFLVNTFIIHTVRLLNNFSVLCEDKLADVHRRILRADATLFLLEAKLRSVDGLEGAGEQIALDSLPDLVLPPAAGPESSLELEVSTSGGMEPVSPTKSEPSIATSVTSLPATGQSEHLKVKDDPQYAKFFRMLQVGVPLPAVKIQMNLEGLNSSVLDTPDAPSMLT</sequence>
<name>A0ABD3GHN5_9MARC</name>
<accession>A0ABD3GHN5</accession>
<protein>
    <recommendedName>
        <fullName evidence="4">WASH complex subunit 3</fullName>
    </recommendedName>
</protein>
<dbReference type="Pfam" id="PF10152">
    <property type="entry name" value="CCDC53"/>
    <property type="match status" value="1"/>
</dbReference>
<organism evidence="2 3">
    <name type="scientific">Riccia sorocarpa</name>
    <dbReference type="NCBI Taxonomy" id="122646"/>
    <lineage>
        <taxon>Eukaryota</taxon>
        <taxon>Viridiplantae</taxon>
        <taxon>Streptophyta</taxon>
        <taxon>Embryophyta</taxon>
        <taxon>Marchantiophyta</taxon>
        <taxon>Marchantiopsida</taxon>
        <taxon>Marchantiidae</taxon>
        <taxon>Marchantiales</taxon>
        <taxon>Ricciaceae</taxon>
        <taxon>Riccia</taxon>
    </lineage>
</organism>
<dbReference type="PANTHER" id="PTHR13015">
    <property type="entry name" value="PROTEIN AD-016-RELATED"/>
    <property type="match status" value="1"/>
</dbReference>
<gene>
    <name evidence="2" type="ORF">R1sor_020910</name>
</gene>
<evidence type="ECO:0000313" key="2">
    <source>
        <dbReference type="EMBL" id="KAL3677954.1"/>
    </source>
</evidence>
<dbReference type="AlphaFoldDB" id="A0ABD3GHN5"/>
<reference evidence="2 3" key="1">
    <citation type="submission" date="2024-09" db="EMBL/GenBank/DDBJ databases">
        <title>Chromosome-scale assembly of Riccia sorocarpa.</title>
        <authorList>
            <person name="Paukszto L."/>
        </authorList>
    </citation>
    <scope>NUCLEOTIDE SEQUENCE [LARGE SCALE GENOMIC DNA]</scope>
    <source>
        <strain evidence="2">LP-2024</strain>
        <tissue evidence="2">Aerial parts of the thallus</tissue>
    </source>
</reference>
<dbReference type="InterPro" id="IPR019309">
    <property type="entry name" value="WASHC3"/>
</dbReference>
<proteinExistence type="inferred from homology"/>
<comment type="caution">
    <text evidence="2">The sequence shown here is derived from an EMBL/GenBank/DDBJ whole genome shotgun (WGS) entry which is preliminary data.</text>
</comment>
<keyword evidence="3" id="KW-1185">Reference proteome</keyword>